<proteinExistence type="predicted"/>
<keyword evidence="4" id="KW-1185">Reference proteome</keyword>
<dbReference type="Proteomes" id="UP000295710">
    <property type="component" value="Unassembled WGS sequence"/>
</dbReference>
<evidence type="ECO:0000256" key="1">
    <source>
        <dbReference type="ARBA" id="ARBA00022676"/>
    </source>
</evidence>
<comment type="caution">
    <text evidence="3">The sequence shown here is derived from an EMBL/GenBank/DDBJ whole genome shotgun (WGS) entry which is preliminary data.</text>
</comment>
<dbReference type="GO" id="GO:0016758">
    <property type="term" value="F:hexosyltransferase activity"/>
    <property type="evidence" value="ECO:0007669"/>
    <property type="project" value="TreeGrafter"/>
</dbReference>
<dbReference type="PANTHER" id="PTHR34136">
    <property type="match status" value="1"/>
</dbReference>
<dbReference type="PANTHER" id="PTHR34136:SF1">
    <property type="entry name" value="UDP-N-ACETYL-D-MANNOSAMINURONIC ACID TRANSFERASE"/>
    <property type="match status" value="1"/>
</dbReference>
<protein>
    <recommendedName>
        <fullName evidence="5">Glycosyltransferase</fullName>
    </recommendedName>
</protein>
<organism evidence="3 4">
    <name type="scientific">Extibacter muris</name>
    <dbReference type="NCBI Taxonomy" id="1796622"/>
    <lineage>
        <taxon>Bacteria</taxon>
        <taxon>Bacillati</taxon>
        <taxon>Bacillota</taxon>
        <taxon>Clostridia</taxon>
        <taxon>Lachnospirales</taxon>
        <taxon>Lachnospiraceae</taxon>
        <taxon>Extibacter</taxon>
    </lineage>
</organism>
<evidence type="ECO:0000256" key="2">
    <source>
        <dbReference type="ARBA" id="ARBA00022679"/>
    </source>
</evidence>
<evidence type="ECO:0008006" key="5">
    <source>
        <dbReference type="Google" id="ProtNLM"/>
    </source>
</evidence>
<dbReference type="Pfam" id="PF03808">
    <property type="entry name" value="Glyco_tran_WecG"/>
    <property type="match status" value="1"/>
</dbReference>
<evidence type="ECO:0000313" key="3">
    <source>
        <dbReference type="EMBL" id="TDA22802.1"/>
    </source>
</evidence>
<accession>A0A4R4FGG0</accession>
<name>A0A4R4FGG0_9FIRM</name>
<keyword evidence="2" id="KW-0808">Transferase</keyword>
<keyword evidence="1" id="KW-0328">Glycosyltransferase</keyword>
<evidence type="ECO:0000313" key="4">
    <source>
        <dbReference type="Proteomes" id="UP000295710"/>
    </source>
</evidence>
<dbReference type="AlphaFoldDB" id="A0A4R4FGG0"/>
<dbReference type="EMBL" id="SMMX01000003">
    <property type="protein sequence ID" value="TDA22802.1"/>
    <property type="molecule type" value="Genomic_DNA"/>
</dbReference>
<reference evidence="3 4" key="1">
    <citation type="journal article" date="2016" name="Nat. Microbiol.">
        <title>The Mouse Intestinal Bacterial Collection (miBC) provides host-specific insight into cultured diversity and functional potential of the gut microbiota.</title>
        <authorList>
            <person name="Lagkouvardos I."/>
            <person name="Pukall R."/>
            <person name="Abt B."/>
            <person name="Foesel B.U."/>
            <person name="Meier-Kolthoff J.P."/>
            <person name="Kumar N."/>
            <person name="Bresciani A."/>
            <person name="Martinez I."/>
            <person name="Just S."/>
            <person name="Ziegler C."/>
            <person name="Brugiroux S."/>
            <person name="Garzetti D."/>
            <person name="Wenning M."/>
            <person name="Bui T.P."/>
            <person name="Wang J."/>
            <person name="Hugenholtz F."/>
            <person name="Plugge C.M."/>
            <person name="Peterson D.A."/>
            <person name="Hornef M.W."/>
            <person name="Baines J.F."/>
            <person name="Smidt H."/>
            <person name="Walter J."/>
            <person name="Kristiansen K."/>
            <person name="Nielsen H.B."/>
            <person name="Haller D."/>
            <person name="Overmann J."/>
            <person name="Stecher B."/>
            <person name="Clavel T."/>
        </authorList>
    </citation>
    <scope>NUCLEOTIDE SEQUENCE [LARGE SCALE GENOMIC DNA]</scope>
    <source>
        <strain evidence="3 4">DSM 28560</strain>
    </source>
</reference>
<dbReference type="InterPro" id="IPR004629">
    <property type="entry name" value="WecG_TagA_CpsF"/>
</dbReference>
<sequence>MNDKISVLDIDIDNYTAKEAMKETVRYLESDPVNVVELVTVDGLMQMDEVPELKDDIRKFDLVLAGDKTILEAADITDRRTIQETEGHVFMKMFFRYIHKNHKRVYLLVESEEEGEHLYNYLEHSYSGSQIIGLAKVSAQNRADDMLVNAINGGEVDCVISILSSPLQEEFIAKNRGILNTRIWMGLGKGILPVGRPGFGQGRITQFLMKRIFKKEIEKRKRDMSEALVSAK</sequence>
<gene>
    <name evidence="3" type="ORF">E1963_05315</name>
</gene>
<dbReference type="RefSeq" id="WP_132276034.1">
    <property type="nucleotide sequence ID" value="NZ_JAOBST010000052.1"/>
</dbReference>